<dbReference type="Proteomes" id="UP000007056">
    <property type="component" value="Chromosome"/>
</dbReference>
<name>A8EZ66_RICCK</name>
<sequence>MHSRWDKHREELAKALKGTKKKIESISRGV</sequence>
<protein>
    <submittedName>
        <fullName evidence="1">Uncharacterized protein</fullName>
    </submittedName>
</protein>
<gene>
    <name evidence="1" type="ordered locus">A1E_03580</name>
</gene>
<dbReference type="AlphaFoldDB" id="A8EZ66"/>
<proteinExistence type="predicted"/>
<dbReference type="HOGENOM" id="CLU_3405155_0_0_5"/>
<dbReference type="STRING" id="293613.A1E_03580"/>
<accession>A8EZ66</accession>
<evidence type="ECO:0000313" key="1">
    <source>
        <dbReference type="EMBL" id="ABV73649.1"/>
    </source>
</evidence>
<evidence type="ECO:0000313" key="2">
    <source>
        <dbReference type="Proteomes" id="UP000007056"/>
    </source>
</evidence>
<organism evidence="1 2">
    <name type="scientific">Rickettsia canadensis (strain McKiel)</name>
    <dbReference type="NCBI Taxonomy" id="293613"/>
    <lineage>
        <taxon>Bacteria</taxon>
        <taxon>Pseudomonadati</taxon>
        <taxon>Pseudomonadota</taxon>
        <taxon>Alphaproteobacteria</taxon>
        <taxon>Rickettsiales</taxon>
        <taxon>Rickettsiaceae</taxon>
        <taxon>Rickettsieae</taxon>
        <taxon>Rickettsia</taxon>
        <taxon>belli group</taxon>
    </lineage>
</organism>
<reference evidence="2" key="1">
    <citation type="submission" date="2007-09" db="EMBL/GenBank/DDBJ databases">
        <title>Complete genome sequence of Rickettsia canadensis.</title>
        <authorList>
            <person name="Madan A."/>
            <person name="Fahey J."/>
            <person name="Helton E."/>
            <person name="Ketteman M."/>
            <person name="Madan A."/>
            <person name="Rodrigues S."/>
            <person name="Sanchez A."/>
            <person name="Whiting M."/>
            <person name="Dasch G."/>
            <person name="Eremeeva M."/>
        </authorList>
    </citation>
    <scope>NUCLEOTIDE SEQUENCE [LARGE SCALE GENOMIC DNA]</scope>
    <source>
        <strain evidence="2">McKiel</strain>
    </source>
</reference>
<dbReference type="EMBL" id="CP000409">
    <property type="protein sequence ID" value="ABV73649.1"/>
    <property type="molecule type" value="Genomic_DNA"/>
</dbReference>
<dbReference type="KEGG" id="rcm:A1E_03580"/>